<dbReference type="Proteomes" id="UP000009135">
    <property type="component" value="Chromosome"/>
</dbReference>
<accession>H6N5R9</accession>
<sequence>MNTLIPRVGAGVFVLAGVGAVLYETRNSDNLGDLLSSKITDPSLTSKTKRRPDWNVCNVFWAESERSFNSVSRTASNRLTKIIEDFWTEEEFLKKIEKENLPNKEELKNKIKEGCSKNNKKAFIKYDTWRDPKDEKKWAKTWIYEEQENDGRNWLESKDVDVPENLKPESLTS</sequence>
<reference evidence="2 3" key="1">
    <citation type="journal article" date="2012" name="J. Bacteriol.">
        <title>Complete genome sequence of Mycoplasma haemocanis strain Illinois.</title>
        <authorList>
            <person name="do Nascimento N.C."/>
            <person name="Guimaraes A.M."/>
            <person name="Santos A.P."/>
            <person name="Sanmiguel P.J."/>
            <person name="Messick J.B."/>
        </authorList>
    </citation>
    <scope>NUCLEOTIDE SEQUENCE [LARGE SCALE GENOMIC DNA]</scope>
    <source>
        <strain evidence="2 3">Illinois</strain>
    </source>
</reference>
<evidence type="ECO:0000313" key="3">
    <source>
        <dbReference type="Proteomes" id="UP000009135"/>
    </source>
</evidence>
<dbReference type="KEGG" id="mhe:MHC_00815"/>
<gene>
    <name evidence="2" type="ordered locus">MHC_00815</name>
</gene>
<dbReference type="AlphaFoldDB" id="H6N5R9"/>
<dbReference type="STRING" id="1111676.MHC_00815"/>
<keyword evidence="3" id="KW-1185">Reference proteome</keyword>
<dbReference type="HOGENOM" id="CLU_111546_2_1_14"/>
<evidence type="ECO:0000256" key="1">
    <source>
        <dbReference type="SAM" id="MobiDB-lite"/>
    </source>
</evidence>
<feature type="region of interest" description="Disordered" evidence="1">
    <location>
        <begin position="154"/>
        <end position="173"/>
    </location>
</feature>
<feature type="compositionally biased region" description="Basic and acidic residues" evidence="1">
    <location>
        <begin position="154"/>
        <end position="167"/>
    </location>
</feature>
<protein>
    <submittedName>
        <fullName evidence="2">Uncharacterized protein</fullName>
    </submittedName>
</protein>
<organism evidence="2 3">
    <name type="scientific">Mycoplasma haemocanis (strain Illinois)</name>
    <dbReference type="NCBI Taxonomy" id="1111676"/>
    <lineage>
        <taxon>Bacteria</taxon>
        <taxon>Bacillati</taxon>
        <taxon>Mycoplasmatota</taxon>
        <taxon>Mollicutes</taxon>
        <taxon>Mycoplasmataceae</taxon>
        <taxon>Mycoplasma</taxon>
    </lineage>
</organism>
<proteinExistence type="predicted"/>
<dbReference type="EMBL" id="CP003199">
    <property type="protein sequence ID" value="AEW45029.1"/>
    <property type="molecule type" value="Genomic_DNA"/>
</dbReference>
<evidence type="ECO:0000313" key="2">
    <source>
        <dbReference type="EMBL" id="AEW45029.1"/>
    </source>
</evidence>
<name>H6N5R9_MYCHN</name>